<reference evidence="2" key="1">
    <citation type="submission" date="2020-09" db="EMBL/GenBank/DDBJ databases">
        <authorList>
            <person name="Kikuchi T."/>
        </authorList>
    </citation>
    <scope>NUCLEOTIDE SEQUENCE</scope>
    <source>
        <strain evidence="2">Ka4C1</strain>
    </source>
</reference>
<dbReference type="PANTHER" id="PTHR45757">
    <property type="entry name" value="PROTEIN CBG23364-RELATED"/>
    <property type="match status" value="1"/>
</dbReference>
<feature type="chain" id="PRO_5035385213" evidence="1">
    <location>
        <begin position="22"/>
        <end position="195"/>
    </location>
</feature>
<dbReference type="Pfam" id="PF07690">
    <property type="entry name" value="MFS_1"/>
    <property type="match status" value="1"/>
</dbReference>
<dbReference type="EMBL" id="CAJFDI010000001">
    <property type="protein sequence ID" value="CAD5211307.1"/>
    <property type="molecule type" value="Genomic_DNA"/>
</dbReference>
<dbReference type="OrthoDB" id="2985014at2759"/>
<dbReference type="Proteomes" id="UP000659654">
    <property type="component" value="Unassembled WGS sequence"/>
</dbReference>
<accession>A0A7I8XQ42</accession>
<dbReference type="Gene3D" id="1.20.1250.20">
    <property type="entry name" value="MFS general substrate transporter like domains"/>
    <property type="match status" value="1"/>
</dbReference>
<dbReference type="InterPro" id="IPR011701">
    <property type="entry name" value="MFS"/>
</dbReference>
<comment type="caution">
    <text evidence="2">The sequence shown here is derived from an EMBL/GenBank/DDBJ whole genome shotgun (WGS) entry which is preliminary data.</text>
</comment>
<organism evidence="2 3">
    <name type="scientific">Bursaphelenchus xylophilus</name>
    <name type="common">Pinewood nematode worm</name>
    <name type="synonym">Aphelenchoides xylophilus</name>
    <dbReference type="NCBI Taxonomy" id="6326"/>
    <lineage>
        <taxon>Eukaryota</taxon>
        <taxon>Metazoa</taxon>
        <taxon>Ecdysozoa</taxon>
        <taxon>Nematoda</taxon>
        <taxon>Chromadorea</taxon>
        <taxon>Rhabditida</taxon>
        <taxon>Tylenchina</taxon>
        <taxon>Tylenchomorpha</taxon>
        <taxon>Aphelenchoidea</taxon>
        <taxon>Aphelenchoididae</taxon>
        <taxon>Bursaphelenchus</taxon>
    </lineage>
</organism>
<proteinExistence type="predicted"/>
<dbReference type="Proteomes" id="UP000582659">
    <property type="component" value="Unassembled WGS sequence"/>
</dbReference>
<dbReference type="SUPFAM" id="SSF103473">
    <property type="entry name" value="MFS general substrate transporter"/>
    <property type="match status" value="1"/>
</dbReference>
<keyword evidence="3" id="KW-1185">Reference proteome</keyword>
<dbReference type="InterPro" id="IPR036259">
    <property type="entry name" value="MFS_trans_sf"/>
</dbReference>
<keyword evidence="1" id="KW-0732">Signal</keyword>
<gene>
    <name evidence="2" type="ORF">BXYJ_LOCUS2363</name>
</gene>
<dbReference type="EMBL" id="CAJFCV020000001">
    <property type="protein sequence ID" value="CAG9088059.1"/>
    <property type="molecule type" value="Genomic_DNA"/>
</dbReference>
<feature type="signal peptide" evidence="1">
    <location>
        <begin position="1"/>
        <end position="21"/>
    </location>
</feature>
<protein>
    <submittedName>
        <fullName evidence="2">(pine wood nematode) hypothetical protein</fullName>
    </submittedName>
</protein>
<sequence>MVPFGFGAVFILRFFQGVAVATSWPALGAIIAESASLRKSGTSVAWTSAHLQLAQIFTMPVAGELCEIEWSWPAFAKLISVEESNKPEPQKKKQTYQAMIEEGIGDLDEAFSSDDDEIPRELLLSNSSIQRSGSFETRFKQYNTDKKWRFYGRTKDKQPSRTQLFFLDLIPSSVCILPFHDASLLGRKCPKSQRI</sequence>
<dbReference type="GO" id="GO:0016020">
    <property type="term" value="C:membrane"/>
    <property type="evidence" value="ECO:0007669"/>
    <property type="project" value="TreeGrafter"/>
</dbReference>
<evidence type="ECO:0000313" key="2">
    <source>
        <dbReference type="EMBL" id="CAD5211307.1"/>
    </source>
</evidence>
<name>A0A7I8XQ42_BURXY</name>
<dbReference type="AlphaFoldDB" id="A0A7I8XQ42"/>
<evidence type="ECO:0000313" key="3">
    <source>
        <dbReference type="Proteomes" id="UP000659654"/>
    </source>
</evidence>
<evidence type="ECO:0000256" key="1">
    <source>
        <dbReference type="SAM" id="SignalP"/>
    </source>
</evidence>
<dbReference type="GO" id="GO:0022857">
    <property type="term" value="F:transmembrane transporter activity"/>
    <property type="evidence" value="ECO:0007669"/>
    <property type="project" value="InterPro"/>
</dbReference>